<dbReference type="GO" id="GO:0016740">
    <property type="term" value="F:transferase activity"/>
    <property type="evidence" value="ECO:0007669"/>
    <property type="project" value="UniProtKB-KW"/>
</dbReference>
<dbReference type="Gene3D" id="3.40.720.10">
    <property type="entry name" value="Alkaline Phosphatase, subunit A"/>
    <property type="match status" value="1"/>
</dbReference>
<protein>
    <submittedName>
        <fullName evidence="4">Sulfatase-like hydrolase/transferase</fullName>
    </submittedName>
</protein>
<dbReference type="GO" id="GO:0005737">
    <property type="term" value="C:cytoplasm"/>
    <property type="evidence" value="ECO:0007669"/>
    <property type="project" value="TreeGrafter"/>
</dbReference>
<keyword evidence="5" id="KW-1185">Reference proteome</keyword>
<gene>
    <name evidence="4" type="ORF">FPZ12_020050</name>
</gene>
<dbReference type="PANTHER" id="PTHR45953:SF1">
    <property type="entry name" value="IDURONATE 2-SULFATASE"/>
    <property type="match status" value="1"/>
</dbReference>
<evidence type="ECO:0000259" key="3">
    <source>
        <dbReference type="Pfam" id="PF00884"/>
    </source>
</evidence>
<evidence type="ECO:0000313" key="5">
    <source>
        <dbReference type="Proteomes" id="UP000319769"/>
    </source>
</evidence>
<organism evidence="4 5">
    <name type="scientific">Amycolatopsis acidicola</name>
    <dbReference type="NCBI Taxonomy" id="2596893"/>
    <lineage>
        <taxon>Bacteria</taxon>
        <taxon>Bacillati</taxon>
        <taxon>Actinomycetota</taxon>
        <taxon>Actinomycetes</taxon>
        <taxon>Pseudonocardiales</taxon>
        <taxon>Pseudonocardiaceae</taxon>
        <taxon>Amycolatopsis</taxon>
    </lineage>
</organism>
<comment type="caution">
    <text evidence="4">The sequence shown here is derived from an EMBL/GenBank/DDBJ whole genome shotgun (WGS) entry which is preliminary data.</text>
</comment>
<dbReference type="SUPFAM" id="SSF53649">
    <property type="entry name" value="Alkaline phosphatase-like"/>
    <property type="match status" value="1"/>
</dbReference>
<dbReference type="Proteomes" id="UP000319769">
    <property type="component" value="Unassembled WGS sequence"/>
</dbReference>
<dbReference type="GO" id="GO:0008484">
    <property type="term" value="F:sulfuric ester hydrolase activity"/>
    <property type="evidence" value="ECO:0007669"/>
    <property type="project" value="TreeGrafter"/>
</dbReference>
<dbReference type="PANTHER" id="PTHR45953">
    <property type="entry name" value="IDURONATE 2-SULFATASE"/>
    <property type="match status" value="1"/>
</dbReference>
<evidence type="ECO:0000256" key="2">
    <source>
        <dbReference type="ARBA" id="ARBA00022801"/>
    </source>
</evidence>
<dbReference type="RefSeq" id="WP_144760114.1">
    <property type="nucleotide sequence ID" value="NZ_VMNW02000028.1"/>
</dbReference>
<proteinExistence type="predicted"/>
<dbReference type="Pfam" id="PF00884">
    <property type="entry name" value="Sulfatase"/>
    <property type="match status" value="1"/>
</dbReference>
<feature type="domain" description="Sulfatase N-terminal" evidence="3">
    <location>
        <begin position="4"/>
        <end position="345"/>
    </location>
</feature>
<dbReference type="GO" id="GO:0046872">
    <property type="term" value="F:metal ion binding"/>
    <property type="evidence" value="ECO:0007669"/>
    <property type="project" value="UniProtKB-KW"/>
</dbReference>
<evidence type="ECO:0000313" key="4">
    <source>
        <dbReference type="EMBL" id="KAA9159660.1"/>
    </source>
</evidence>
<dbReference type="InterPro" id="IPR017850">
    <property type="entry name" value="Alkaline_phosphatase_core_sf"/>
</dbReference>
<evidence type="ECO:0000256" key="1">
    <source>
        <dbReference type="ARBA" id="ARBA00022723"/>
    </source>
</evidence>
<dbReference type="OrthoDB" id="9777306at2"/>
<dbReference type="InterPro" id="IPR000917">
    <property type="entry name" value="Sulfatase_N"/>
</dbReference>
<dbReference type="AlphaFoldDB" id="A0A5N0V1U6"/>
<keyword evidence="2" id="KW-0378">Hydrolase</keyword>
<keyword evidence="1" id="KW-0479">Metal-binding</keyword>
<sequence length="493" mass="54742">MGRPNILLIVCDQLRADALGCYGNTFSRTPVLDQLAHDGTVFESAYTPSPVCVPARACLITGNEPQTNDCFDNGYPMPAAPTFMARLSAGGYRTHGVGKMHFTPEPRALRGFQTRDHGEEFGTVEDDDYLAFLAASGFGHVEHPHGLRDEMYYVPQLSQVPEELHFSHWVADRSIDFLETASAEQPFFLWSSFIAPHPPFAPPSPWHRLYEPSLLPDPFEPQGGDGLLTAYDRLQARYKYRDGGRDRRLWQLIRAYYYASVSFVDAQIGRILGALRKTGRSEDTLVVFTADHGEFLGDYGTFGKRSFLDPAARVPLILSGPGFGPERRTDLASLTDIAPTLTEAATVDRPPVDGLSLREKHPGRLVYGQFQQGELGLYAVIGERWKYVWSAPDGREYLIDRRTDPRESRNLAYNPRVREIVLAQRENARKHFAGLAGIDFDAESANVANPLGAPPGEHALRALLAVGLDSEASTIVVRPGGWPEAPEAYRARE</sequence>
<accession>A0A5N0V1U6</accession>
<name>A0A5N0V1U6_9PSEU</name>
<dbReference type="EMBL" id="VMNW02000028">
    <property type="protein sequence ID" value="KAA9159660.1"/>
    <property type="molecule type" value="Genomic_DNA"/>
</dbReference>
<reference evidence="4" key="1">
    <citation type="submission" date="2019-09" db="EMBL/GenBank/DDBJ databases">
        <authorList>
            <person name="Teo W.F.A."/>
            <person name="Duangmal K."/>
        </authorList>
    </citation>
    <scope>NUCLEOTIDE SEQUENCE [LARGE SCALE GENOMIC DNA]</scope>
    <source>
        <strain evidence="4">K81G1</strain>
    </source>
</reference>